<dbReference type="GO" id="GO:0005829">
    <property type="term" value="C:cytosol"/>
    <property type="evidence" value="ECO:0007669"/>
    <property type="project" value="TreeGrafter"/>
</dbReference>
<keyword evidence="6 12" id="KW-0862">Zinc</keyword>
<evidence type="ECO:0000313" key="14">
    <source>
        <dbReference type="EMBL" id="KAB3534050.1"/>
    </source>
</evidence>
<dbReference type="NCBIfam" id="NF005932">
    <property type="entry name" value="PRK07956.1"/>
    <property type="match status" value="1"/>
</dbReference>
<feature type="binding site" evidence="12">
    <location>
        <position position="281"/>
    </location>
    <ligand>
        <name>NAD(+)</name>
        <dbReference type="ChEBI" id="CHEBI:57540"/>
    </ligand>
</feature>
<dbReference type="Gene3D" id="2.40.50.140">
    <property type="entry name" value="Nucleic acid-binding proteins"/>
    <property type="match status" value="1"/>
</dbReference>
<dbReference type="Proteomes" id="UP000432715">
    <property type="component" value="Unassembled WGS sequence"/>
</dbReference>
<feature type="binding site" evidence="12">
    <location>
        <position position="135"/>
    </location>
    <ligand>
        <name>NAD(+)</name>
        <dbReference type="ChEBI" id="CHEBI:57540"/>
    </ligand>
</feature>
<dbReference type="AlphaFoldDB" id="A0A6I0EYP5"/>
<evidence type="ECO:0000256" key="10">
    <source>
        <dbReference type="ARBA" id="ARBA00023211"/>
    </source>
</evidence>
<dbReference type="OrthoDB" id="9759736at2"/>
<dbReference type="GO" id="GO:0046872">
    <property type="term" value="F:metal ion binding"/>
    <property type="evidence" value="ECO:0007669"/>
    <property type="project" value="UniProtKB-KW"/>
</dbReference>
<dbReference type="InterPro" id="IPR013840">
    <property type="entry name" value="DNAligase_N"/>
</dbReference>
<evidence type="ECO:0000256" key="2">
    <source>
        <dbReference type="ARBA" id="ARBA00022598"/>
    </source>
</evidence>
<dbReference type="RefSeq" id="WP_151861462.1">
    <property type="nucleotide sequence ID" value="NZ_WBZC01000035.1"/>
</dbReference>
<evidence type="ECO:0000256" key="9">
    <source>
        <dbReference type="ARBA" id="ARBA00023204"/>
    </source>
</evidence>
<evidence type="ECO:0000256" key="4">
    <source>
        <dbReference type="ARBA" id="ARBA00022723"/>
    </source>
</evidence>
<sequence length="665" mass="74651">MDKQLRIKQLVKELNEHNYRYYVLDEPVISDKEYDELYDELTALENETGVIEEDSPTIRVGGEPLKSFQTHRHIVPLWSLDKSKSEEGLISWDARIKRLIGESDLSIEYVLEYKFDGLTINLTYDEGKLVQAATRGNGVEGEGIFQQVKTIKSVPLTIPYKGKIEVQGEGLMALSVLEKYNEATDEPLKNARNAAAGALRNLNPKATAKRNLNAFFYNVGYISEDSFNTHMEMIDFLKNNRFPVNNYIKHCKDIYEVIKEIQQAAETLTQQDYLIDGMVIKINNMKTREALGYTQKFPRWAMAYKFEAKEVTTRLNNVVWQVGRTGKLTPSAELQPVDIGGVTVSRATLNNWDDIQRKRVKLGCNVWLRRSNDVIPEIMGAIAEKCEDAKELEKPQHCPACGSEIVEKGAHIFCPNSLSCKPQLVSRIVHYASRDAMDIDGFSEKTAQQLFEEVGLKDIADLYHLKYNDIIGLERFGDKKARNLLEAIEKSKDCQLDAFIYALGIPNVGKKSASDLAKHFNTLEAVVEAKYEELIKLPDFGDVAANSIIEFFKDKTILHSIDKLLKAGVNPVNNKDHKAVNNAFTGKTVVVTGTLEGFSRNEVKKLLENMGAKVSGSVSKNTDYVITGEDAGSKLKKAEAILNSGVATNLQIIDEKSFKAMISVE</sequence>
<name>A0A6I0EYP5_9FIRM</name>
<evidence type="ECO:0000256" key="11">
    <source>
        <dbReference type="ARBA" id="ARBA00034005"/>
    </source>
</evidence>
<keyword evidence="8 12" id="KW-0520">NAD</keyword>
<dbReference type="SMART" id="SM00278">
    <property type="entry name" value="HhH1"/>
    <property type="match status" value="4"/>
</dbReference>
<comment type="similarity">
    <text evidence="12">Belongs to the NAD-dependent DNA ligase family. LigA subfamily.</text>
</comment>
<dbReference type="InterPro" id="IPR012340">
    <property type="entry name" value="NA-bd_OB-fold"/>
</dbReference>
<keyword evidence="15" id="KW-1185">Reference proteome</keyword>
<reference evidence="14 15" key="1">
    <citation type="submission" date="2019-10" db="EMBL/GenBank/DDBJ databases">
        <title>Alkaliphilus serpentinus sp. nov. and Alkaliphilus pronyensis sp. nov., two novel anaerobic alkaliphilic species isolated from the serpentinized-hosted hydrothermal field of the Prony Bay (New Caledonia).</title>
        <authorList>
            <person name="Postec A."/>
        </authorList>
    </citation>
    <scope>NUCLEOTIDE SEQUENCE [LARGE SCALE GENOMIC DNA]</scope>
    <source>
        <strain evidence="14 15">LacV</strain>
    </source>
</reference>
<evidence type="ECO:0000259" key="13">
    <source>
        <dbReference type="PROSITE" id="PS50172"/>
    </source>
</evidence>
<dbReference type="Gene3D" id="3.30.470.30">
    <property type="entry name" value="DNA ligase/mRNA capping enzyme"/>
    <property type="match status" value="1"/>
</dbReference>
<evidence type="ECO:0000256" key="1">
    <source>
        <dbReference type="ARBA" id="ARBA00004067"/>
    </source>
</evidence>
<dbReference type="SUPFAM" id="SSF50249">
    <property type="entry name" value="Nucleic acid-binding proteins"/>
    <property type="match status" value="1"/>
</dbReference>
<dbReference type="PANTHER" id="PTHR23389">
    <property type="entry name" value="CHROMOSOME TRANSMISSION FIDELITY FACTOR 18"/>
    <property type="match status" value="1"/>
</dbReference>
<dbReference type="PROSITE" id="PS50172">
    <property type="entry name" value="BRCT"/>
    <property type="match status" value="1"/>
</dbReference>
<keyword evidence="2 12" id="KW-0436">Ligase</keyword>
<keyword evidence="3 12" id="KW-0235">DNA replication</keyword>
<dbReference type="SMART" id="SM00292">
    <property type="entry name" value="BRCT"/>
    <property type="match status" value="1"/>
</dbReference>
<proteinExistence type="inferred from homology"/>
<dbReference type="EMBL" id="WBZC01000035">
    <property type="protein sequence ID" value="KAB3534050.1"/>
    <property type="molecule type" value="Genomic_DNA"/>
</dbReference>
<comment type="catalytic activity">
    <reaction evidence="11 12">
        <text>NAD(+) + (deoxyribonucleotide)n-3'-hydroxyl + 5'-phospho-(deoxyribonucleotide)m = (deoxyribonucleotide)n+m + AMP + beta-nicotinamide D-nucleotide.</text>
        <dbReference type="EC" id="6.5.1.2"/>
    </reaction>
</comment>
<protein>
    <recommendedName>
        <fullName evidence="12">DNA ligase</fullName>
        <ecNumber evidence="12">6.5.1.2</ecNumber>
    </recommendedName>
    <alternativeName>
        <fullName evidence="12">Polydeoxyribonucleotide synthase [NAD(+)]</fullName>
    </alternativeName>
</protein>
<feature type="domain" description="BRCT" evidence="13">
    <location>
        <begin position="579"/>
        <end position="665"/>
    </location>
</feature>
<dbReference type="Gene3D" id="1.10.287.610">
    <property type="entry name" value="Helix hairpin bin"/>
    <property type="match status" value="1"/>
</dbReference>
<dbReference type="SUPFAM" id="SSF47781">
    <property type="entry name" value="RuvA domain 2-like"/>
    <property type="match status" value="1"/>
</dbReference>
<dbReference type="GO" id="GO:0006281">
    <property type="term" value="P:DNA repair"/>
    <property type="evidence" value="ECO:0007669"/>
    <property type="project" value="UniProtKB-KW"/>
</dbReference>
<dbReference type="FunFam" id="1.10.150.20:FF:000006">
    <property type="entry name" value="DNA ligase"/>
    <property type="match status" value="1"/>
</dbReference>
<dbReference type="GO" id="GO:0003911">
    <property type="term" value="F:DNA ligase (NAD+) activity"/>
    <property type="evidence" value="ECO:0007669"/>
    <property type="project" value="UniProtKB-UniRule"/>
</dbReference>
<keyword evidence="9 12" id="KW-0234">DNA repair</keyword>
<dbReference type="NCBIfam" id="TIGR00575">
    <property type="entry name" value="dnlj"/>
    <property type="match status" value="1"/>
</dbReference>
<comment type="cofactor">
    <cofactor evidence="12">
        <name>Mg(2+)</name>
        <dbReference type="ChEBI" id="CHEBI:18420"/>
    </cofactor>
    <cofactor evidence="12">
        <name>Mn(2+)</name>
        <dbReference type="ChEBI" id="CHEBI:29035"/>
    </cofactor>
</comment>
<dbReference type="Gene3D" id="1.10.150.20">
    <property type="entry name" value="5' to 3' exonuclease, C-terminal subdomain"/>
    <property type="match status" value="2"/>
</dbReference>
<dbReference type="InterPro" id="IPR036420">
    <property type="entry name" value="BRCT_dom_sf"/>
</dbReference>
<dbReference type="Pfam" id="PF01653">
    <property type="entry name" value="DNA_ligase_aden"/>
    <property type="match status" value="1"/>
</dbReference>
<feature type="binding site" evidence="12">
    <location>
        <position position="305"/>
    </location>
    <ligand>
        <name>NAD(+)</name>
        <dbReference type="ChEBI" id="CHEBI:57540"/>
    </ligand>
</feature>
<evidence type="ECO:0000256" key="3">
    <source>
        <dbReference type="ARBA" id="ARBA00022705"/>
    </source>
</evidence>
<dbReference type="CDD" id="cd09897">
    <property type="entry name" value="H3TH_FEN1-XPG-like"/>
    <property type="match status" value="1"/>
</dbReference>
<feature type="binding site" evidence="12">
    <location>
        <position position="401"/>
    </location>
    <ligand>
        <name>Zn(2+)</name>
        <dbReference type="ChEBI" id="CHEBI:29105"/>
    </ligand>
</feature>
<comment type="caution">
    <text evidence="14">The sequence shown here is derived from an EMBL/GenBank/DDBJ whole genome shotgun (WGS) entry which is preliminary data.</text>
</comment>
<dbReference type="SUPFAM" id="SSF56091">
    <property type="entry name" value="DNA ligase/mRNA capping enzyme, catalytic domain"/>
    <property type="match status" value="1"/>
</dbReference>
<dbReference type="Pfam" id="PF00533">
    <property type="entry name" value="BRCT"/>
    <property type="match status" value="1"/>
</dbReference>
<feature type="binding site" evidence="12">
    <location>
        <position position="169"/>
    </location>
    <ligand>
        <name>NAD(+)</name>
        <dbReference type="ChEBI" id="CHEBI:57540"/>
    </ligand>
</feature>
<keyword evidence="7 12" id="KW-0460">Magnesium</keyword>
<feature type="binding site" evidence="12">
    <location>
        <position position="414"/>
    </location>
    <ligand>
        <name>Zn(2+)</name>
        <dbReference type="ChEBI" id="CHEBI:29105"/>
    </ligand>
</feature>
<comment type="function">
    <text evidence="1 12">DNA ligase that catalyzes the formation of phosphodiester linkages between 5'-phosphoryl and 3'-hydroxyl groups in double-stranded DNA using NAD as a coenzyme and as the energy source for the reaction. It is essential for DNA replication and repair of damaged DNA.</text>
</comment>
<evidence type="ECO:0000256" key="12">
    <source>
        <dbReference type="HAMAP-Rule" id="MF_01588"/>
    </source>
</evidence>
<keyword evidence="10 12" id="KW-0464">Manganese</keyword>
<feature type="binding site" evidence="12">
    <location>
        <position position="420"/>
    </location>
    <ligand>
        <name>Zn(2+)</name>
        <dbReference type="ChEBI" id="CHEBI:29105"/>
    </ligand>
</feature>
<dbReference type="GO" id="GO:0003677">
    <property type="term" value="F:DNA binding"/>
    <property type="evidence" value="ECO:0007669"/>
    <property type="project" value="InterPro"/>
</dbReference>
<feature type="binding site" evidence="12">
    <location>
        <begin position="79"/>
        <end position="80"/>
    </location>
    <ligand>
        <name>NAD(+)</name>
        <dbReference type="ChEBI" id="CHEBI:57540"/>
    </ligand>
</feature>
<feature type="binding site" evidence="12">
    <location>
        <begin position="31"/>
        <end position="35"/>
    </location>
    <ligand>
        <name>NAD(+)</name>
        <dbReference type="ChEBI" id="CHEBI:57540"/>
    </ligand>
</feature>
<accession>A0A6I0EYP5</accession>
<evidence type="ECO:0000256" key="6">
    <source>
        <dbReference type="ARBA" id="ARBA00022833"/>
    </source>
</evidence>
<feature type="binding site" evidence="12">
    <location>
        <position position="112"/>
    </location>
    <ligand>
        <name>NAD(+)</name>
        <dbReference type="ChEBI" id="CHEBI:57540"/>
    </ligand>
</feature>
<dbReference type="InterPro" id="IPR010994">
    <property type="entry name" value="RuvA_2-like"/>
</dbReference>
<dbReference type="InterPro" id="IPR004149">
    <property type="entry name" value="Znf_DNAligase_C4"/>
</dbReference>
<dbReference type="Pfam" id="PF12826">
    <property type="entry name" value="HHH_2"/>
    <property type="match status" value="1"/>
</dbReference>
<evidence type="ECO:0000256" key="7">
    <source>
        <dbReference type="ARBA" id="ARBA00022842"/>
    </source>
</evidence>
<dbReference type="FunFam" id="1.10.150.20:FF:000007">
    <property type="entry name" value="DNA ligase"/>
    <property type="match status" value="1"/>
</dbReference>
<dbReference type="InterPro" id="IPR003583">
    <property type="entry name" value="Hlx-hairpin-Hlx_DNA-bd_motif"/>
</dbReference>
<dbReference type="GO" id="GO:0006260">
    <property type="term" value="P:DNA replication"/>
    <property type="evidence" value="ECO:0007669"/>
    <property type="project" value="UniProtKB-KW"/>
</dbReference>
<dbReference type="EC" id="6.5.1.2" evidence="12"/>
<dbReference type="InterPro" id="IPR041663">
    <property type="entry name" value="DisA/LigA_HHH"/>
</dbReference>
<dbReference type="PANTHER" id="PTHR23389:SF9">
    <property type="entry name" value="DNA LIGASE"/>
    <property type="match status" value="1"/>
</dbReference>
<dbReference type="Gene3D" id="3.40.50.10190">
    <property type="entry name" value="BRCT domain"/>
    <property type="match status" value="1"/>
</dbReference>
<evidence type="ECO:0000256" key="8">
    <source>
        <dbReference type="ARBA" id="ARBA00023027"/>
    </source>
</evidence>
<evidence type="ECO:0000313" key="15">
    <source>
        <dbReference type="Proteomes" id="UP000432715"/>
    </source>
</evidence>
<dbReference type="SMART" id="SM00532">
    <property type="entry name" value="LIGANc"/>
    <property type="match status" value="1"/>
</dbReference>
<dbReference type="InterPro" id="IPR001679">
    <property type="entry name" value="DNA_ligase"/>
</dbReference>
<gene>
    <name evidence="12 14" type="primary">ligA</name>
    <name evidence="14" type="ORF">F8154_09935</name>
</gene>
<feature type="binding site" evidence="12">
    <location>
        <position position="398"/>
    </location>
    <ligand>
        <name>Zn(2+)</name>
        <dbReference type="ChEBI" id="CHEBI:29105"/>
    </ligand>
</feature>
<feature type="active site" description="N6-AMP-lysine intermediate" evidence="12">
    <location>
        <position position="114"/>
    </location>
</feature>
<dbReference type="PIRSF" id="PIRSF001604">
    <property type="entry name" value="LigA"/>
    <property type="match status" value="1"/>
</dbReference>
<keyword evidence="4 12" id="KW-0479">Metal-binding</keyword>
<dbReference type="InterPro" id="IPR013839">
    <property type="entry name" value="DNAligase_adenylation"/>
</dbReference>
<dbReference type="CDD" id="cd00114">
    <property type="entry name" value="LIGANc"/>
    <property type="match status" value="1"/>
</dbReference>
<keyword evidence="5 12" id="KW-0227">DNA damage</keyword>
<evidence type="ECO:0000256" key="5">
    <source>
        <dbReference type="ARBA" id="ARBA00022763"/>
    </source>
</evidence>
<dbReference type="Pfam" id="PF03120">
    <property type="entry name" value="OB_DNA_ligase"/>
    <property type="match status" value="1"/>
</dbReference>
<dbReference type="CDD" id="cd17748">
    <property type="entry name" value="BRCT_DNA_ligase_like"/>
    <property type="match status" value="1"/>
</dbReference>
<dbReference type="Pfam" id="PF03119">
    <property type="entry name" value="DNA_ligase_ZBD"/>
    <property type="match status" value="1"/>
</dbReference>
<dbReference type="HAMAP" id="MF_01588">
    <property type="entry name" value="DNA_ligase_A"/>
    <property type="match status" value="1"/>
</dbReference>
<dbReference type="InterPro" id="IPR001357">
    <property type="entry name" value="BRCT_dom"/>
</dbReference>
<dbReference type="InterPro" id="IPR004150">
    <property type="entry name" value="NAD_DNA_ligase_OB"/>
</dbReference>
<dbReference type="SUPFAM" id="SSF52113">
    <property type="entry name" value="BRCT domain"/>
    <property type="match status" value="1"/>
</dbReference>
<organism evidence="14 15">
    <name type="scientific">Alkaliphilus pronyensis</name>
    <dbReference type="NCBI Taxonomy" id="1482732"/>
    <lineage>
        <taxon>Bacteria</taxon>
        <taxon>Bacillati</taxon>
        <taxon>Bacillota</taxon>
        <taxon>Clostridia</taxon>
        <taxon>Peptostreptococcales</taxon>
        <taxon>Natronincolaceae</taxon>
        <taxon>Alkaliphilus</taxon>
    </lineage>
</organism>